<reference evidence="3" key="1">
    <citation type="submission" date="2016-10" db="EMBL/GenBank/DDBJ databases">
        <title>Draft genome sequences of four alkaliphilic bacteria belonging to the Anaerobacillus genus.</title>
        <authorList>
            <person name="Bassil N.M."/>
            <person name="Lloyd J.R."/>
        </authorList>
    </citation>
    <scope>NUCLEOTIDE SEQUENCE [LARGE SCALE GENOMIC DNA]</scope>
    <source>
        <strain evidence="3">NB2006</strain>
    </source>
</reference>
<dbReference type="Pfam" id="PF13333">
    <property type="entry name" value="rve_2"/>
    <property type="match status" value="1"/>
</dbReference>
<dbReference type="EMBL" id="LQXD01000073">
    <property type="protein sequence ID" value="OIJ20222.1"/>
    <property type="molecule type" value="Genomic_DNA"/>
</dbReference>
<dbReference type="NCBIfam" id="NF033516">
    <property type="entry name" value="transpos_IS3"/>
    <property type="match status" value="1"/>
</dbReference>
<gene>
    <name evidence="4" type="ORF">AWH56_08440</name>
    <name evidence="3" type="ORF">AWH56_10790</name>
</gene>
<name>A0A1S2LX99_9BACI</name>
<feature type="domain" description="Integrase catalytic" evidence="2">
    <location>
        <begin position="108"/>
        <end position="270"/>
    </location>
</feature>
<evidence type="ECO:0000256" key="1">
    <source>
        <dbReference type="ARBA" id="ARBA00002286"/>
    </source>
</evidence>
<dbReference type="InterPro" id="IPR025948">
    <property type="entry name" value="HTH-like_dom"/>
</dbReference>
<dbReference type="PROSITE" id="PS50994">
    <property type="entry name" value="INTEGRASE"/>
    <property type="match status" value="1"/>
</dbReference>
<dbReference type="Pfam" id="PF13276">
    <property type="entry name" value="HTH_21"/>
    <property type="match status" value="1"/>
</dbReference>
<sequence length="285" mass="33511">MCKVLGVSTSGYYVYLRRLRREETEREKMNRYIDERIKFHFHDNLGTYGAPRIHRKLIKEKIIVSNKKVSNRMRDLELRATPLPKYCQTTDSDHDKEVRKNVLKRNFLPCAPNKVWGTDITYIHTGEGFIYFNPIMDLYSRRIISYAIDDSMDHTLPLRALKTAIKLRQPGEGWIHHSDRGSQYCANNYIEKLEEAKATISMSRKANPYDNACVESFFASMKKEYIYKFAFQTKAEAIAAVKFYIEFYNRKRMHSTLDYATPIEYEEAYYEAQKEDATAHINTSA</sequence>
<evidence type="ECO:0000313" key="4">
    <source>
        <dbReference type="EMBL" id="OIJ20222.1"/>
    </source>
</evidence>
<evidence type="ECO:0000313" key="3">
    <source>
        <dbReference type="EMBL" id="OIJ16976.1"/>
    </source>
</evidence>
<dbReference type="SUPFAM" id="SSF53098">
    <property type="entry name" value="Ribonuclease H-like"/>
    <property type="match status" value="1"/>
</dbReference>
<comment type="caution">
    <text evidence="3">The sequence shown here is derived from an EMBL/GenBank/DDBJ whole genome shotgun (WGS) entry which is preliminary data.</text>
</comment>
<protein>
    <recommendedName>
        <fullName evidence="2">Integrase catalytic domain-containing protein</fullName>
    </recommendedName>
</protein>
<dbReference type="Gene3D" id="3.30.420.10">
    <property type="entry name" value="Ribonuclease H-like superfamily/Ribonuclease H"/>
    <property type="match status" value="1"/>
</dbReference>
<dbReference type="AlphaFoldDB" id="A0A1S2LX99"/>
<dbReference type="GO" id="GO:0003676">
    <property type="term" value="F:nucleic acid binding"/>
    <property type="evidence" value="ECO:0007669"/>
    <property type="project" value="InterPro"/>
</dbReference>
<dbReference type="InterPro" id="IPR050900">
    <property type="entry name" value="Transposase_IS3/IS150/IS904"/>
</dbReference>
<organism evidence="3">
    <name type="scientific">Anaerobacillus isosaccharinicus</name>
    <dbReference type="NCBI Taxonomy" id="1532552"/>
    <lineage>
        <taxon>Bacteria</taxon>
        <taxon>Bacillati</taxon>
        <taxon>Bacillota</taxon>
        <taxon>Bacilli</taxon>
        <taxon>Bacillales</taxon>
        <taxon>Bacillaceae</taxon>
        <taxon>Anaerobacillus</taxon>
    </lineage>
</organism>
<dbReference type="InterPro" id="IPR001584">
    <property type="entry name" value="Integrase_cat-core"/>
</dbReference>
<dbReference type="GO" id="GO:0015074">
    <property type="term" value="P:DNA integration"/>
    <property type="evidence" value="ECO:0007669"/>
    <property type="project" value="InterPro"/>
</dbReference>
<dbReference type="Pfam" id="PF00665">
    <property type="entry name" value="rve"/>
    <property type="match status" value="1"/>
</dbReference>
<accession>A0A1S2LX99</accession>
<proteinExistence type="predicted"/>
<evidence type="ECO:0000259" key="2">
    <source>
        <dbReference type="PROSITE" id="PS50994"/>
    </source>
</evidence>
<dbReference type="InterPro" id="IPR036397">
    <property type="entry name" value="RNaseH_sf"/>
</dbReference>
<comment type="function">
    <text evidence="1">Involved in the transposition of the insertion sequence.</text>
</comment>
<dbReference type="PANTHER" id="PTHR46889">
    <property type="entry name" value="TRANSPOSASE INSF FOR INSERTION SEQUENCE IS3B-RELATED"/>
    <property type="match status" value="1"/>
</dbReference>
<dbReference type="InterPro" id="IPR048020">
    <property type="entry name" value="Transpos_IS3"/>
</dbReference>
<dbReference type="EMBL" id="LQXD01000096">
    <property type="protein sequence ID" value="OIJ16976.1"/>
    <property type="molecule type" value="Genomic_DNA"/>
</dbReference>
<dbReference type="PANTHER" id="PTHR46889:SF4">
    <property type="entry name" value="TRANSPOSASE INSO FOR INSERTION SEQUENCE ELEMENT IS911B-RELATED"/>
    <property type="match status" value="1"/>
</dbReference>
<dbReference type="InterPro" id="IPR012337">
    <property type="entry name" value="RNaseH-like_sf"/>
</dbReference>